<evidence type="ECO:0000313" key="2">
    <source>
        <dbReference type="Proteomes" id="UP000276770"/>
    </source>
</evidence>
<proteinExistence type="predicted"/>
<accession>A0A3L7K1S1</accession>
<reference evidence="1 2" key="1">
    <citation type="submission" date="2018-10" db="EMBL/GenBank/DDBJ databases">
        <title>Falsibacillus sp. genome draft.</title>
        <authorList>
            <person name="Shi S."/>
        </authorList>
    </citation>
    <scope>NUCLEOTIDE SEQUENCE [LARGE SCALE GENOMIC DNA]</scope>
    <source>
        <strain evidence="1 2">GY 10110</strain>
    </source>
</reference>
<name>A0A3L7K1S1_9BACI</name>
<gene>
    <name evidence="1" type="ORF">D9X91_13895</name>
</gene>
<protein>
    <submittedName>
        <fullName evidence="1">Uncharacterized protein</fullName>
    </submittedName>
</protein>
<organism evidence="1 2">
    <name type="scientific">Falsibacillus albus</name>
    <dbReference type="NCBI Taxonomy" id="2478915"/>
    <lineage>
        <taxon>Bacteria</taxon>
        <taxon>Bacillati</taxon>
        <taxon>Bacillota</taxon>
        <taxon>Bacilli</taxon>
        <taxon>Bacillales</taxon>
        <taxon>Bacillaceae</taxon>
        <taxon>Falsibacillus</taxon>
    </lineage>
</organism>
<keyword evidence="2" id="KW-1185">Reference proteome</keyword>
<sequence>MMEKTQIVMELIQTLMESPHSTIEKNRITFGSIDNFRAASIQFVLFLAGVIRNFNFLKGKVIGLYQLHLPF</sequence>
<dbReference type="Proteomes" id="UP000276770">
    <property type="component" value="Unassembled WGS sequence"/>
</dbReference>
<dbReference type="EMBL" id="RCVZ01000009">
    <property type="protein sequence ID" value="RLQ94622.1"/>
    <property type="molecule type" value="Genomic_DNA"/>
</dbReference>
<dbReference type="AlphaFoldDB" id="A0A3L7K1S1"/>
<evidence type="ECO:0000313" key="1">
    <source>
        <dbReference type="EMBL" id="RLQ94622.1"/>
    </source>
</evidence>
<comment type="caution">
    <text evidence="1">The sequence shown here is derived from an EMBL/GenBank/DDBJ whole genome shotgun (WGS) entry which is preliminary data.</text>
</comment>